<keyword evidence="6" id="KW-0812">Transmembrane</keyword>
<dbReference type="InterPro" id="IPR045584">
    <property type="entry name" value="Pilin-like"/>
</dbReference>
<keyword evidence="8" id="KW-0653">Protein transport</keyword>
<evidence type="ECO:0000259" key="13">
    <source>
        <dbReference type="Pfam" id="PF05662"/>
    </source>
</evidence>
<dbReference type="SUPFAM" id="SSF101967">
    <property type="entry name" value="Adhesin YadA, collagen-binding domain"/>
    <property type="match status" value="4"/>
</dbReference>
<feature type="domain" description="Trimeric autotransporter adhesin YadA-like stalk" evidence="13">
    <location>
        <begin position="463"/>
        <end position="485"/>
    </location>
</feature>
<dbReference type="RefSeq" id="WP_404546088.1">
    <property type="nucleotide sequence ID" value="NZ_JADIKJ010000005.1"/>
</dbReference>
<evidence type="ECO:0000256" key="10">
    <source>
        <dbReference type="ARBA" id="ARBA00023237"/>
    </source>
</evidence>
<feature type="domain" description="Trimeric autotransporter adhesin YadA-like C-terminal membrane anchor" evidence="11">
    <location>
        <begin position="772"/>
        <end position="827"/>
    </location>
</feature>
<evidence type="ECO:0000259" key="12">
    <source>
        <dbReference type="Pfam" id="PF05658"/>
    </source>
</evidence>
<feature type="domain" description="Trimeric autotransporter adhesin YadA-like stalk" evidence="13">
    <location>
        <begin position="314"/>
        <end position="338"/>
    </location>
</feature>
<evidence type="ECO:0000256" key="4">
    <source>
        <dbReference type="ARBA" id="ARBA00022448"/>
    </source>
</evidence>
<feature type="domain" description="Trimeric autotransporter adhesin YadA-like stalk" evidence="13">
    <location>
        <begin position="128"/>
        <end position="164"/>
    </location>
</feature>
<keyword evidence="7" id="KW-0732">Signal</keyword>
<dbReference type="Gene3D" id="3.30.1300.30">
    <property type="entry name" value="GSPII I/J protein-like"/>
    <property type="match status" value="1"/>
</dbReference>
<dbReference type="Pfam" id="PF03895">
    <property type="entry name" value="YadA_anchor"/>
    <property type="match status" value="1"/>
</dbReference>
<gene>
    <name evidence="14" type="ORF">ISP15_05955</name>
</gene>
<organism evidence="14 15">
    <name type="scientific">Dyella jejuensis</name>
    <dbReference type="NCBI Taxonomy" id="1432009"/>
    <lineage>
        <taxon>Bacteria</taxon>
        <taxon>Pseudomonadati</taxon>
        <taxon>Pseudomonadota</taxon>
        <taxon>Gammaproteobacteria</taxon>
        <taxon>Lysobacterales</taxon>
        <taxon>Rhodanobacteraceae</taxon>
        <taxon>Dyella</taxon>
    </lineage>
</organism>
<keyword evidence="5" id="KW-1134">Transmembrane beta strand</keyword>
<feature type="domain" description="Trimeric autotransporter adhesin YadA-like head" evidence="12">
    <location>
        <begin position="685"/>
        <end position="707"/>
    </location>
</feature>
<evidence type="ECO:0000256" key="6">
    <source>
        <dbReference type="ARBA" id="ARBA00022692"/>
    </source>
</evidence>
<comment type="caution">
    <text evidence="14">The sequence shown here is derived from an EMBL/GenBank/DDBJ whole genome shotgun (WGS) entry which is preliminary data.</text>
</comment>
<feature type="domain" description="Trimeric autotransporter adhesin YadA-like stalk" evidence="13">
    <location>
        <begin position="225"/>
        <end position="256"/>
    </location>
</feature>
<proteinExistence type="inferred from homology"/>
<feature type="domain" description="Trimeric autotransporter adhesin YadA-like stalk" evidence="13">
    <location>
        <begin position="713"/>
        <end position="744"/>
    </location>
</feature>
<comment type="similarity">
    <text evidence="3">Belongs to the autotransporter-2 (AT-2) (TC 1.B.40) family.</text>
</comment>
<keyword evidence="15" id="KW-1185">Reference proteome</keyword>
<evidence type="ECO:0000256" key="5">
    <source>
        <dbReference type="ARBA" id="ARBA00022452"/>
    </source>
</evidence>
<dbReference type="Pfam" id="PF05662">
    <property type="entry name" value="YadA_stalk"/>
    <property type="match status" value="7"/>
</dbReference>
<evidence type="ECO:0000256" key="9">
    <source>
        <dbReference type="ARBA" id="ARBA00023136"/>
    </source>
</evidence>
<dbReference type="Gene3D" id="6.10.250.2040">
    <property type="match status" value="2"/>
</dbReference>
<protein>
    <submittedName>
        <fullName evidence="14">YadA-like family protein</fullName>
    </submittedName>
</protein>
<dbReference type="CDD" id="cd12820">
    <property type="entry name" value="LbR_YadA-like"/>
    <property type="match status" value="1"/>
</dbReference>
<keyword evidence="10" id="KW-0998">Cell outer membrane</keyword>
<dbReference type="Gene3D" id="2.150.10.10">
    <property type="entry name" value="Serralysin-like metalloprotease, C-terminal"/>
    <property type="match status" value="4"/>
</dbReference>
<evidence type="ECO:0000256" key="3">
    <source>
        <dbReference type="ARBA" id="ARBA00005848"/>
    </source>
</evidence>
<comment type="subcellular location">
    <subcellularLocation>
        <location evidence="2">Cell outer membrane</location>
    </subcellularLocation>
    <subcellularLocation>
        <location evidence="1">Cell surface</location>
    </subcellularLocation>
</comment>
<dbReference type="SUPFAM" id="SSF54523">
    <property type="entry name" value="Pili subunits"/>
    <property type="match status" value="1"/>
</dbReference>
<feature type="domain" description="Trimeric autotransporter adhesin YadA-like head" evidence="12">
    <location>
        <begin position="89"/>
        <end position="110"/>
    </location>
</feature>
<name>A0ABW8JGB1_9GAMM</name>
<feature type="domain" description="Trimeric autotransporter adhesin YadA-like head" evidence="12">
    <location>
        <begin position="653"/>
        <end position="679"/>
    </location>
</feature>
<dbReference type="Pfam" id="PF05658">
    <property type="entry name" value="YadA_head"/>
    <property type="match status" value="7"/>
</dbReference>
<feature type="domain" description="Trimeric autotransporter adhesin YadA-like stalk" evidence="13">
    <location>
        <begin position="519"/>
        <end position="552"/>
    </location>
</feature>
<reference evidence="14 15" key="1">
    <citation type="submission" date="2020-10" db="EMBL/GenBank/DDBJ databases">
        <title>Phylogeny of dyella-like bacteria.</title>
        <authorList>
            <person name="Fu J."/>
        </authorList>
    </citation>
    <scope>NUCLEOTIDE SEQUENCE [LARGE SCALE GENOMIC DNA]</scope>
    <source>
        <strain evidence="14 15">JP1</strain>
    </source>
</reference>
<accession>A0ABW8JGB1</accession>
<dbReference type="EMBL" id="JADIKJ010000005">
    <property type="protein sequence ID" value="MFK2899873.1"/>
    <property type="molecule type" value="Genomic_DNA"/>
</dbReference>
<feature type="domain" description="Trimeric autotransporter adhesin YadA-like head" evidence="12">
    <location>
        <begin position="623"/>
        <end position="649"/>
    </location>
</feature>
<dbReference type="Gene3D" id="2.60.40.4050">
    <property type="match status" value="1"/>
</dbReference>
<feature type="domain" description="Trimeric autotransporter adhesin YadA-like head" evidence="12">
    <location>
        <begin position="595"/>
        <end position="621"/>
    </location>
</feature>
<dbReference type="InterPro" id="IPR005594">
    <property type="entry name" value="YadA_C"/>
</dbReference>
<evidence type="ECO:0000256" key="7">
    <source>
        <dbReference type="ARBA" id="ARBA00022729"/>
    </source>
</evidence>
<evidence type="ECO:0000313" key="15">
    <source>
        <dbReference type="Proteomes" id="UP001620461"/>
    </source>
</evidence>
<evidence type="ECO:0000313" key="14">
    <source>
        <dbReference type="EMBL" id="MFK2899873.1"/>
    </source>
</evidence>
<feature type="domain" description="Trimeric autotransporter adhesin YadA-like head" evidence="12">
    <location>
        <begin position="17"/>
        <end position="39"/>
    </location>
</feature>
<evidence type="ECO:0000256" key="2">
    <source>
        <dbReference type="ARBA" id="ARBA00004442"/>
    </source>
</evidence>
<evidence type="ECO:0000256" key="1">
    <source>
        <dbReference type="ARBA" id="ARBA00004241"/>
    </source>
</evidence>
<dbReference type="InterPro" id="IPR011049">
    <property type="entry name" value="Serralysin-like_metalloprot_C"/>
</dbReference>
<sequence>MTPDYAVGGGSDSGDADAIAIGAAALTTGVRDIAIGASAKADSGNAPGTSPGDYSLAVGYSAQAVGGGNTALGPGASAGNGDSVTRSKATAIGGNASAIALNSVALGYGSVADVANAVSVGNVGAARQVINVAVGTRGTDAVNVDQIAPVVGSFGGGATLNADGTLAGPNYHIQASTQTTVGDALDALDAGIDRRVAYDQGADGSADYSNVTLGNGPLAGPVALHNVAAGNISASSADAVNGSQLYATNQDVTANALDIKELGSRVTFNEGDIHDLLIGHAGLVQQADANAPVTVAAHSGGATVSMAGAAGDRRITGVADGLQDHDAVNVSQLKELQGYVGDSSVLAVKYDGTNRTSVTLGGVGTAAPVAVQNVADGGLSATSHDAVNGSQLYATNEQVRTNTGNITSLDGRVAANEGDIGNLLLGHAGLVQQLDSSAPVTIAANSGGTLLKVSGTGGDRQVRGVADGTQDDDAVNLAQLKELQGYVGDIGSLAVMYDDPAKTSVTLGGAGATTPVALHNVASGINTHDAVNVGQLSSLQRDLQNQLGSLDGRVTILESTDRAPSYLDGAGGVGTNDKANAGDTPGVALGYNTVATGDNASAVGHNAQALGTYGLAVGNDAYAAGENDTAIGGSAKVNADNSVSIGANSTVVAQATNAVAVGANSSVSASSGTAIGQGASVTSHATNAVALGAGSVADRANSVSVGAAGSERQITNVAAGTQATDAVNVGQLQSLQDWTGQKVEDLQQLINHNQRQANRGIASSAALVNNMPYVPGKVALSAGVASYRGESALGMAMSRWSKDGRVNLNAGVSAARGDLPIFRVGVGVVLGD</sequence>
<dbReference type="Proteomes" id="UP001620461">
    <property type="component" value="Unassembled WGS sequence"/>
</dbReference>
<feature type="domain" description="Trimeric autotransporter adhesin YadA-like head" evidence="12">
    <location>
        <begin position="52"/>
        <end position="76"/>
    </location>
</feature>
<keyword evidence="4" id="KW-0813">Transport</keyword>
<dbReference type="InterPro" id="IPR008635">
    <property type="entry name" value="Coiled_stalk_dom"/>
</dbReference>
<evidence type="ECO:0000259" key="11">
    <source>
        <dbReference type="Pfam" id="PF03895"/>
    </source>
</evidence>
<feature type="domain" description="Trimeric autotransporter adhesin YadA-like stalk" evidence="13">
    <location>
        <begin position="372"/>
        <end position="410"/>
    </location>
</feature>
<keyword evidence="9" id="KW-0472">Membrane</keyword>
<evidence type="ECO:0000256" key="8">
    <source>
        <dbReference type="ARBA" id="ARBA00022927"/>
    </source>
</evidence>
<dbReference type="Gene3D" id="1.20.5.170">
    <property type="match status" value="3"/>
</dbReference>
<dbReference type="InterPro" id="IPR008640">
    <property type="entry name" value="Adhesin_Head_dom"/>
</dbReference>